<organism evidence="2 3">
    <name type="scientific">Saccharothrix saharensis</name>
    <dbReference type="NCBI Taxonomy" id="571190"/>
    <lineage>
        <taxon>Bacteria</taxon>
        <taxon>Bacillati</taxon>
        <taxon>Actinomycetota</taxon>
        <taxon>Actinomycetes</taxon>
        <taxon>Pseudonocardiales</taxon>
        <taxon>Pseudonocardiaceae</taxon>
        <taxon>Saccharothrix</taxon>
    </lineage>
</organism>
<evidence type="ECO:0000313" key="2">
    <source>
        <dbReference type="EMBL" id="TQM83980.1"/>
    </source>
</evidence>
<reference evidence="2 3" key="1">
    <citation type="submission" date="2019-06" db="EMBL/GenBank/DDBJ databases">
        <title>Sequencing the genomes of 1000 actinobacteria strains.</title>
        <authorList>
            <person name="Klenk H.-P."/>
        </authorList>
    </citation>
    <scope>NUCLEOTIDE SEQUENCE [LARGE SCALE GENOMIC DNA]</scope>
    <source>
        <strain evidence="2 3">DSM 45456</strain>
    </source>
</reference>
<dbReference type="EMBL" id="VFPP01000001">
    <property type="protein sequence ID" value="TQM83980.1"/>
    <property type="molecule type" value="Genomic_DNA"/>
</dbReference>
<protein>
    <submittedName>
        <fullName evidence="2">Uncharacterized protein</fullName>
    </submittedName>
</protein>
<evidence type="ECO:0000313" key="3">
    <source>
        <dbReference type="Proteomes" id="UP000316628"/>
    </source>
</evidence>
<gene>
    <name evidence="2" type="ORF">FHX81_6415</name>
</gene>
<evidence type="ECO:0000256" key="1">
    <source>
        <dbReference type="SAM" id="MobiDB-lite"/>
    </source>
</evidence>
<dbReference type="Proteomes" id="UP000316628">
    <property type="component" value="Unassembled WGS sequence"/>
</dbReference>
<feature type="region of interest" description="Disordered" evidence="1">
    <location>
        <begin position="203"/>
        <end position="223"/>
    </location>
</feature>
<accession>A0A543JMB5</accession>
<sequence>MPVVDDIARQSGVGPVDVDLVRALEVNALAPSGRNAVKHGTRLLELALITSYLRTTAADVLVLRADDYGSGSRRIKSFVSEAVGLGMLTELVRHLEGGSEVGPLYDFDALPAALTGRFRRRGVRPDLLFALDRRRLAGESRGRTERRPVRVTKQPRDRLNELLPWAEAHGGHPLVMTWCYLSGTGITVDVYREADPGARLALDLTGRPGGSRGTRDEWPRDRGPDDVGTEYLFDHVLATRARVEAQLYRSAPRTDLRVAGRSLRGGWAPADLIADERGVLFLGVLDRAVDPDAGARIAAGLADRGTDDEVRLSVLVRERLVLALASGRTGQPWDLLDDQASS</sequence>
<dbReference type="AlphaFoldDB" id="A0A543JMB5"/>
<name>A0A543JMB5_9PSEU</name>
<keyword evidence="3" id="KW-1185">Reference proteome</keyword>
<proteinExistence type="predicted"/>
<comment type="caution">
    <text evidence="2">The sequence shown here is derived from an EMBL/GenBank/DDBJ whole genome shotgun (WGS) entry which is preliminary data.</text>
</comment>
<feature type="compositionally biased region" description="Basic and acidic residues" evidence="1">
    <location>
        <begin position="213"/>
        <end position="223"/>
    </location>
</feature>